<dbReference type="EMBL" id="OW152839">
    <property type="protein sequence ID" value="CAH2061024.1"/>
    <property type="molecule type" value="Genomic_DNA"/>
</dbReference>
<sequence>MPIRPRARLKHETEPYKAPRNMRPLSPHGAHCAGLITASDLCSVRDNTPWRSVPHGRPPRADAAALTRVASKHVALSNAPNVSGNVTSSAASSTHCCARVTVCYDSICLVLRISFIKALFCDWIVCRL</sequence>
<evidence type="ECO:0000313" key="3">
    <source>
        <dbReference type="Proteomes" id="UP000837857"/>
    </source>
</evidence>
<evidence type="ECO:0000256" key="1">
    <source>
        <dbReference type="SAM" id="MobiDB-lite"/>
    </source>
</evidence>
<reference evidence="2" key="1">
    <citation type="submission" date="2022-03" db="EMBL/GenBank/DDBJ databases">
        <authorList>
            <person name="Martin H S."/>
        </authorList>
    </citation>
    <scope>NUCLEOTIDE SEQUENCE</scope>
</reference>
<proteinExistence type="predicted"/>
<protein>
    <submittedName>
        <fullName evidence="2">Uncharacterized protein</fullName>
    </submittedName>
</protein>
<accession>A0ABN8IQ65</accession>
<feature type="region of interest" description="Disordered" evidence="1">
    <location>
        <begin position="1"/>
        <end position="22"/>
    </location>
</feature>
<organism evidence="2 3">
    <name type="scientific">Iphiclides podalirius</name>
    <name type="common">scarce swallowtail</name>
    <dbReference type="NCBI Taxonomy" id="110791"/>
    <lineage>
        <taxon>Eukaryota</taxon>
        <taxon>Metazoa</taxon>
        <taxon>Ecdysozoa</taxon>
        <taxon>Arthropoda</taxon>
        <taxon>Hexapoda</taxon>
        <taxon>Insecta</taxon>
        <taxon>Pterygota</taxon>
        <taxon>Neoptera</taxon>
        <taxon>Endopterygota</taxon>
        <taxon>Lepidoptera</taxon>
        <taxon>Glossata</taxon>
        <taxon>Ditrysia</taxon>
        <taxon>Papilionoidea</taxon>
        <taxon>Papilionidae</taxon>
        <taxon>Papilioninae</taxon>
        <taxon>Iphiclides</taxon>
    </lineage>
</organism>
<evidence type="ECO:0000313" key="2">
    <source>
        <dbReference type="EMBL" id="CAH2061024.1"/>
    </source>
</evidence>
<gene>
    <name evidence="2" type="ORF">IPOD504_LOCUS11275</name>
</gene>
<keyword evidence="3" id="KW-1185">Reference proteome</keyword>
<dbReference type="Proteomes" id="UP000837857">
    <property type="component" value="Chromosome 27"/>
</dbReference>
<feature type="non-terminal residue" evidence="2">
    <location>
        <position position="128"/>
    </location>
</feature>
<name>A0ABN8IQ65_9NEOP</name>